<dbReference type="InterPro" id="IPR045621">
    <property type="entry name" value="BPD_transp_1_N"/>
</dbReference>
<keyword evidence="2 7" id="KW-0813">Transport</keyword>
<evidence type="ECO:0000256" key="7">
    <source>
        <dbReference type="RuleBase" id="RU363032"/>
    </source>
</evidence>
<dbReference type="PANTHER" id="PTHR43163:SF6">
    <property type="entry name" value="DIPEPTIDE TRANSPORT SYSTEM PERMEASE PROTEIN DPPB-RELATED"/>
    <property type="match status" value="1"/>
</dbReference>
<dbReference type="Pfam" id="PF00528">
    <property type="entry name" value="BPD_transp_1"/>
    <property type="match status" value="1"/>
</dbReference>
<feature type="domain" description="ABC transmembrane type-1" evidence="8">
    <location>
        <begin position="95"/>
        <end position="294"/>
    </location>
</feature>
<dbReference type="GO" id="GO:0005886">
    <property type="term" value="C:plasma membrane"/>
    <property type="evidence" value="ECO:0007669"/>
    <property type="project" value="UniProtKB-SubCell"/>
</dbReference>
<evidence type="ECO:0000256" key="2">
    <source>
        <dbReference type="ARBA" id="ARBA00022448"/>
    </source>
</evidence>
<comment type="subcellular location">
    <subcellularLocation>
        <location evidence="1 7">Cell membrane</location>
        <topology evidence="1 7">Multi-pass membrane protein</topology>
    </subcellularLocation>
</comment>
<name>A0AAE3E5W4_9FIRM</name>
<evidence type="ECO:0000259" key="8">
    <source>
        <dbReference type="PROSITE" id="PS50928"/>
    </source>
</evidence>
<dbReference type="GO" id="GO:0055085">
    <property type="term" value="P:transmembrane transport"/>
    <property type="evidence" value="ECO:0007669"/>
    <property type="project" value="InterPro"/>
</dbReference>
<evidence type="ECO:0000256" key="4">
    <source>
        <dbReference type="ARBA" id="ARBA00022692"/>
    </source>
</evidence>
<feature type="transmembrane region" description="Helical" evidence="7">
    <location>
        <begin position="229"/>
        <end position="255"/>
    </location>
</feature>
<gene>
    <name evidence="9" type="ORF">LKD48_12260</name>
</gene>
<proteinExistence type="inferred from homology"/>
<dbReference type="CDD" id="cd06261">
    <property type="entry name" value="TM_PBP2"/>
    <property type="match status" value="1"/>
</dbReference>
<comment type="caution">
    <text evidence="9">The sequence shown here is derived from an EMBL/GenBank/DDBJ whole genome shotgun (WGS) entry which is preliminary data.</text>
</comment>
<dbReference type="RefSeq" id="WP_118613379.1">
    <property type="nucleotide sequence ID" value="NZ_JAJEQN010000034.1"/>
</dbReference>
<evidence type="ECO:0000256" key="5">
    <source>
        <dbReference type="ARBA" id="ARBA00022989"/>
    </source>
</evidence>
<sequence>MKKFVLKRTCIALLTVFLILLLLFLMLDFMPGSPFNNEEKMSAEQIADLYHKYGLDQPIINRFFLYLKNMLHGDFGISYSLQVNMKISEMIGPKILVTIRLGLQAALVGTVIGALLGIIAALRKNTWVDTVTTIISVLGVSLPSFVFALLLSYFFGFKFKLFPFIYNTKNELQSSILPTISLSMFTIASVARYTRSEMVDILNSDYYLLSDSKGLPKAKLIFHHAIRNAMISVITVLAPLIVNLMTGSLVVEKAFSIPGLGSLYVSAIQSNDFNVVLAISFIYSLMFIFTMLLVDILYGVIDPRIRLAKGE</sequence>
<dbReference type="PROSITE" id="PS50928">
    <property type="entry name" value="ABC_TM1"/>
    <property type="match status" value="1"/>
</dbReference>
<feature type="transmembrane region" description="Helical" evidence="7">
    <location>
        <begin position="175"/>
        <end position="194"/>
    </location>
</feature>
<feature type="transmembrane region" description="Helical" evidence="7">
    <location>
        <begin position="101"/>
        <end position="122"/>
    </location>
</feature>
<dbReference type="SUPFAM" id="SSF161098">
    <property type="entry name" value="MetI-like"/>
    <property type="match status" value="1"/>
</dbReference>
<evidence type="ECO:0000256" key="6">
    <source>
        <dbReference type="ARBA" id="ARBA00023136"/>
    </source>
</evidence>
<dbReference type="AlphaFoldDB" id="A0AAE3E5W4"/>
<dbReference type="PANTHER" id="PTHR43163">
    <property type="entry name" value="DIPEPTIDE TRANSPORT SYSTEM PERMEASE PROTEIN DPPB-RELATED"/>
    <property type="match status" value="1"/>
</dbReference>
<keyword evidence="5 7" id="KW-1133">Transmembrane helix</keyword>
<dbReference type="Pfam" id="PF19300">
    <property type="entry name" value="BPD_transp_1_N"/>
    <property type="match status" value="1"/>
</dbReference>
<keyword evidence="3" id="KW-1003">Cell membrane</keyword>
<organism evidence="9 10">
    <name type="scientific">Anthropogastromicrobium aceti</name>
    <dbReference type="NCBI Taxonomy" id="2981768"/>
    <lineage>
        <taxon>Bacteria</taxon>
        <taxon>Bacillati</taxon>
        <taxon>Bacillota</taxon>
        <taxon>Clostridia</taxon>
        <taxon>Lachnospirales</taxon>
        <taxon>Lachnospiraceae</taxon>
        <taxon>Anthropogastromicrobium</taxon>
    </lineage>
</organism>
<dbReference type="InterPro" id="IPR035906">
    <property type="entry name" value="MetI-like_sf"/>
</dbReference>
<dbReference type="InterPro" id="IPR000515">
    <property type="entry name" value="MetI-like"/>
</dbReference>
<feature type="transmembrane region" description="Helical" evidence="7">
    <location>
        <begin position="275"/>
        <end position="301"/>
    </location>
</feature>
<feature type="transmembrane region" description="Helical" evidence="7">
    <location>
        <begin position="12"/>
        <end position="30"/>
    </location>
</feature>
<evidence type="ECO:0000256" key="3">
    <source>
        <dbReference type="ARBA" id="ARBA00022475"/>
    </source>
</evidence>
<reference evidence="9 10" key="1">
    <citation type="submission" date="2021-10" db="EMBL/GenBank/DDBJ databases">
        <title>Anaerobic single-cell dispensing facilitates the cultivation of human gut bacteria.</title>
        <authorList>
            <person name="Afrizal A."/>
        </authorList>
    </citation>
    <scope>NUCLEOTIDE SEQUENCE [LARGE SCALE GENOMIC DNA]</scope>
    <source>
        <strain evidence="9 10">CLA-AA-H224</strain>
    </source>
</reference>
<evidence type="ECO:0000313" key="9">
    <source>
        <dbReference type="EMBL" id="MCC2222395.1"/>
    </source>
</evidence>
<evidence type="ECO:0000256" key="1">
    <source>
        <dbReference type="ARBA" id="ARBA00004651"/>
    </source>
</evidence>
<dbReference type="Gene3D" id="1.10.3720.10">
    <property type="entry name" value="MetI-like"/>
    <property type="match status" value="1"/>
</dbReference>
<accession>A0AAE3E5W4</accession>
<evidence type="ECO:0000313" key="10">
    <source>
        <dbReference type="Proteomes" id="UP001198200"/>
    </source>
</evidence>
<comment type="similarity">
    <text evidence="7">Belongs to the binding-protein-dependent transport system permease family.</text>
</comment>
<feature type="transmembrane region" description="Helical" evidence="7">
    <location>
        <begin position="134"/>
        <end position="155"/>
    </location>
</feature>
<dbReference type="Proteomes" id="UP001198200">
    <property type="component" value="Unassembled WGS sequence"/>
</dbReference>
<protein>
    <submittedName>
        <fullName evidence="9">ABC transporter permease</fullName>
    </submittedName>
</protein>
<keyword evidence="10" id="KW-1185">Reference proteome</keyword>
<dbReference type="EMBL" id="JAJEQN010000034">
    <property type="protein sequence ID" value="MCC2222395.1"/>
    <property type="molecule type" value="Genomic_DNA"/>
</dbReference>
<keyword evidence="4 7" id="KW-0812">Transmembrane</keyword>
<keyword evidence="6 7" id="KW-0472">Membrane</keyword>